<dbReference type="InterPro" id="IPR029001">
    <property type="entry name" value="ITPase-like_fam"/>
</dbReference>
<dbReference type="Proteomes" id="UP000005309">
    <property type="component" value="Unassembled WGS sequence"/>
</dbReference>
<evidence type="ECO:0000313" key="4">
    <source>
        <dbReference type="EMBL" id="EEQ48118.1"/>
    </source>
</evidence>
<comment type="caution">
    <text evidence="4">The sequence shown here is derived from an EMBL/GenBank/DDBJ whole genome shotgun (WGS) entry which is preliminary data.</text>
</comment>
<dbReference type="PANTHER" id="PTHR43213:SF5">
    <property type="entry name" value="BIFUNCTIONAL DTTP_UTP PYROPHOSPHATASE_METHYLTRANSFERASE PROTEIN-RELATED"/>
    <property type="match status" value="1"/>
</dbReference>
<comment type="cofactor">
    <cofactor evidence="1 3">
        <name>a divalent metal cation</name>
        <dbReference type="ChEBI" id="CHEBI:60240"/>
    </cofactor>
</comment>
<proteinExistence type="inferred from homology"/>
<comment type="subcellular location">
    <subcellularLocation>
        <location evidence="3">Cytoplasm</location>
    </subcellularLocation>
</comment>
<comment type="function">
    <text evidence="3">Nucleoside triphosphate pyrophosphatase that hydrolyzes dTTP and UTP. May have a dual role in cell division arrest and in preventing the incorporation of modified nucleotides into cellular nucleic acids.</text>
</comment>
<dbReference type="HAMAP" id="MF_00528">
    <property type="entry name" value="Maf"/>
    <property type="match status" value="1"/>
</dbReference>
<dbReference type="Gene3D" id="3.90.950.10">
    <property type="match status" value="1"/>
</dbReference>
<dbReference type="Pfam" id="PF02545">
    <property type="entry name" value="Maf"/>
    <property type="match status" value="1"/>
</dbReference>
<evidence type="ECO:0000256" key="3">
    <source>
        <dbReference type="HAMAP-Rule" id="MF_00528"/>
    </source>
</evidence>
<dbReference type="CDD" id="cd00555">
    <property type="entry name" value="Maf"/>
    <property type="match status" value="1"/>
</dbReference>
<dbReference type="EC" id="3.6.1.9" evidence="3"/>
<evidence type="ECO:0000313" key="5">
    <source>
        <dbReference type="Proteomes" id="UP000005309"/>
    </source>
</evidence>
<evidence type="ECO:0000256" key="2">
    <source>
        <dbReference type="ARBA" id="ARBA00022801"/>
    </source>
</evidence>
<sequence>MFCPIEAATRRHSKGCAEDLRTKADEKDASRWSGRRDPCFPGDCFAVTAWSGSRAERISRKEGAMFILASASPRRRALLRQIGAQFVSITPAVEERKDGARPRDDVIYNALAKAQKVAEEYPDHAVLGADTAIVLGGKSFGKPRDAEEARHILSLLEGRQHTVLTGIAWVKNGHAVTDAAETAVRFAPMSQAEIDAYVATGEPMGKAGAYAVQGRAAIYIEEIHGSFSNIVGLPLHAVTALARTAGIVMEADDASL</sequence>
<dbReference type="GO" id="GO:0036218">
    <property type="term" value="F:dTTP diphosphatase activity"/>
    <property type="evidence" value="ECO:0007669"/>
    <property type="project" value="RHEA"/>
</dbReference>
<comment type="catalytic activity">
    <reaction evidence="3">
        <text>dTTP + H2O = dTMP + diphosphate + H(+)</text>
        <dbReference type="Rhea" id="RHEA:28534"/>
        <dbReference type="ChEBI" id="CHEBI:15377"/>
        <dbReference type="ChEBI" id="CHEBI:15378"/>
        <dbReference type="ChEBI" id="CHEBI:33019"/>
        <dbReference type="ChEBI" id="CHEBI:37568"/>
        <dbReference type="ChEBI" id="CHEBI:63528"/>
        <dbReference type="EC" id="3.6.1.9"/>
    </reaction>
</comment>
<dbReference type="NCBIfam" id="TIGR00172">
    <property type="entry name" value="maf"/>
    <property type="match status" value="1"/>
</dbReference>
<comment type="caution">
    <text evidence="3">Lacks conserved residue(s) required for the propagation of feature annotation.</text>
</comment>
<dbReference type="EMBL" id="ACLA01000022">
    <property type="protein sequence ID" value="EEQ48118.1"/>
    <property type="molecule type" value="Genomic_DNA"/>
</dbReference>
<dbReference type="STRING" id="638302.HMPREF0908_1664"/>
<dbReference type="HOGENOM" id="CLU_040416_2_1_9"/>
<feature type="site" description="Important for substrate specificity" evidence="3">
    <location>
        <position position="74"/>
    </location>
</feature>
<dbReference type="GO" id="GO:0005737">
    <property type="term" value="C:cytoplasm"/>
    <property type="evidence" value="ECO:0007669"/>
    <property type="project" value="UniProtKB-SubCell"/>
</dbReference>
<reference evidence="4 5" key="1">
    <citation type="submission" date="2009-04" db="EMBL/GenBank/DDBJ databases">
        <authorList>
            <person name="Qin X."/>
            <person name="Bachman B."/>
            <person name="Battles P."/>
            <person name="Bell A."/>
            <person name="Bess C."/>
            <person name="Bickham C."/>
            <person name="Chaboub L."/>
            <person name="Chen D."/>
            <person name="Coyle M."/>
            <person name="Deiros D.R."/>
            <person name="Dinh H."/>
            <person name="Forbes L."/>
            <person name="Fowler G."/>
            <person name="Francisco L."/>
            <person name="Fu Q."/>
            <person name="Gubbala S."/>
            <person name="Hale W."/>
            <person name="Han Y."/>
            <person name="Hemphill L."/>
            <person name="Highlander S.K."/>
            <person name="Hirani K."/>
            <person name="Hogues M."/>
            <person name="Jackson L."/>
            <person name="Jakkamsetti A."/>
            <person name="Javaid M."/>
            <person name="Jiang H."/>
            <person name="Korchina V."/>
            <person name="Kovar C."/>
            <person name="Lara F."/>
            <person name="Lee S."/>
            <person name="Mata R."/>
            <person name="Mathew T."/>
            <person name="Moen C."/>
            <person name="Morales K."/>
            <person name="Munidasa M."/>
            <person name="Nazareth L."/>
            <person name="Ngo R."/>
            <person name="Nguyen L."/>
            <person name="Okwuonu G."/>
            <person name="Ongeri F."/>
            <person name="Patil S."/>
            <person name="Petrosino J."/>
            <person name="Pham C."/>
            <person name="Pham P."/>
            <person name="Pu L.-L."/>
            <person name="Puazo M."/>
            <person name="Raj R."/>
            <person name="Reid J."/>
            <person name="Rouhana J."/>
            <person name="Saada N."/>
            <person name="Shang Y."/>
            <person name="Simmons D."/>
            <person name="Thornton R."/>
            <person name="Warren J."/>
            <person name="Weissenberger G."/>
            <person name="Zhang J."/>
            <person name="Zhang L."/>
            <person name="Zhou C."/>
            <person name="Zhu D."/>
            <person name="Muzny D."/>
            <person name="Worley K."/>
            <person name="Gibbs R."/>
        </authorList>
    </citation>
    <scope>NUCLEOTIDE SEQUENCE [LARGE SCALE GENOMIC DNA]</scope>
    <source>
        <strain evidence="4 5">ATCC 43531</strain>
    </source>
</reference>
<dbReference type="InterPro" id="IPR003697">
    <property type="entry name" value="Maf-like"/>
</dbReference>
<comment type="similarity">
    <text evidence="3">Belongs to the Maf family. YhdE subfamily.</text>
</comment>
<keyword evidence="3" id="KW-0963">Cytoplasm</keyword>
<comment type="catalytic activity">
    <reaction evidence="3">
        <text>UTP + H2O = UMP + diphosphate + H(+)</text>
        <dbReference type="Rhea" id="RHEA:29395"/>
        <dbReference type="ChEBI" id="CHEBI:15377"/>
        <dbReference type="ChEBI" id="CHEBI:15378"/>
        <dbReference type="ChEBI" id="CHEBI:33019"/>
        <dbReference type="ChEBI" id="CHEBI:46398"/>
        <dbReference type="ChEBI" id="CHEBI:57865"/>
        <dbReference type="EC" id="3.6.1.9"/>
    </reaction>
</comment>
<dbReference type="PANTHER" id="PTHR43213">
    <property type="entry name" value="BIFUNCTIONAL DTTP/UTP PYROPHOSPHATASE/METHYLTRANSFERASE PROTEIN-RELATED"/>
    <property type="match status" value="1"/>
</dbReference>
<dbReference type="GO" id="GO:0036221">
    <property type="term" value="F:UTP diphosphatase activity"/>
    <property type="evidence" value="ECO:0007669"/>
    <property type="project" value="RHEA"/>
</dbReference>
<feature type="site" description="Important for substrate specificity" evidence="3">
    <location>
        <position position="131"/>
    </location>
</feature>
<feature type="site" description="Important for substrate specificity" evidence="3">
    <location>
        <position position="213"/>
    </location>
</feature>
<keyword evidence="3" id="KW-0546">Nucleotide metabolism</keyword>
<dbReference type="GO" id="GO:0009117">
    <property type="term" value="P:nucleotide metabolic process"/>
    <property type="evidence" value="ECO:0007669"/>
    <property type="project" value="UniProtKB-KW"/>
</dbReference>
<keyword evidence="2 3" id="KW-0378">Hydrolase</keyword>
<feature type="active site" description="Proton acceptor" evidence="3">
    <location>
        <position position="130"/>
    </location>
</feature>
<dbReference type="eggNOG" id="COG0424">
    <property type="taxonomic scope" value="Bacteria"/>
</dbReference>
<dbReference type="SUPFAM" id="SSF52972">
    <property type="entry name" value="ITPase-like"/>
    <property type="match status" value="1"/>
</dbReference>
<accession>C4V570</accession>
<organism evidence="4 5">
    <name type="scientific">Selenomonas flueggei ATCC 43531</name>
    <dbReference type="NCBI Taxonomy" id="638302"/>
    <lineage>
        <taxon>Bacteria</taxon>
        <taxon>Bacillati</taxon>
        <taxon>Bacillota</taxon>
        <taxon>Negativicutes</taxon>
        <taxon>Selenomonadales</taxon>
        <taxon>Selenomonadaceae</taxon>
        <taxon>Selenomonas</taxon>
    </lineage>
</organism>
<keyword evidence="5" id="KW-1185">Reference proteome</keyword>
<dbReference type="AlphaFoldDB" id="C4V570"/>
<name>C4V570_9FIRM</name>
<evidence type="ECO:0000256" key="1">
    <source>
        <dbReference type="ARBA" id="ARBA00001968"/>
    </source>
</evidence>
<gene>
    <name evidence="4" type="primary">maf</name>
    <name evidence="4" type="ORF">HMPREF0908_1664</name>
</gene>
<protein>
    <recommendedName>
        <fullName evidence="3">dTTP/UTP pyrophosphatase</fullName>
        <shortName evidence="3">dTTPase/UTPase</shortName>
        <ecNumber evidence="3">3.6.1.9</ecNumber>
    </recommendedName>
    <alternativeName>
        <fullName evidence="3">Nucleoside triphosphate pyrophosphatase</fullName>
    </alternativeName>
    <alternativeName>
        <fullName evidence="3">Nucleotide pyrophosphatase</fullName>
        <shortName evidence="3">Nucleotide PPase</shortName>
    </alternativeName>
</protein>